<reference evidence="3" key="1">
    <citation type="submission" date="2016-08" db="EMBL/GenBank/DDBJ databases">
        <authorList>
            <person name="Varghese N."/>
            <person name="Submissions Spin"/>
        </authorList>
    </citation>
    <scope>NUCLEOTIDE SEQUENCE [LARGE SCALE GENOMIC DNA]</scope>
    <source>
        <strain evidence="3">ERR11</strain>
    </source>
</reference>
<dbReference type="Proteomes" id="UP000199184">
    <property type="component" value="Unassembled WGS sequence"/>
</dbReference>
<organism evidence="2 3">
    <name type="scientific">Bradyrhizobium shewense</name>
    <dbReference type="NCBI Taxonomy" id="1761772"/>
    <lineage>
        <taxon>Bacteria</taxon>
        <taxon>Pseudomonadati</taxon>
        <taxon>Pseudomonadota</taxon>
        <taxon>Alphaproteobacteria</taxon>
        <taxon>Hyphomicrobiales</taxon>
        <taxon>Nitrobacteraceae</taxon>
        <taxon>Bradyrhizobium</taxon>
    </lineage>
</organism>
<proteinExistence type="predicted"/>
<feature type="region of interest" description="Disordered" evidence="1">
    <location>
        <begin position="1"/>
        <end position="37"/>
    </location>
</feature>
<evidence type="ECO:0000313" key="2">
    <source>
        <dbReference type="EMBL" id="SCB50544.1"/>
    </source>
</evidence>
<dbReference type="EMBL" id="FMAI01000014">
    <property type="protein sequence ID" value="SCB50544.1"/>
    <property type="molecule type" value="Genomic_DNA"/>
</dbReference>
<evidence type="ECO:0000256" key="1">
    <source>
        <dbReference type="SAM" id="MobiDB-lite"/>
    </source>
</evidence>
<gene>
    <name evidence="2" type="ORF">GA0061098_1014174</name>
</gene>
<protein>
    <submittedName>
        <fullName evidence="2">Uncharacterized protein</fullName>
    </submittedName>
</protein>
<evidence type="ECO:0000313" key="3">
    <source>
        <dbReference type="Proteomes" id="UP000199184"/>
    </source>
</evidence>
<dbReference type="AlphaFoldDB" id="A0A1C3XEX2"/>
<keyword evidence="3" id="KW-1185">Reference proteome</keyword>
<feature type="compositionally biased region" description="Basic and acidic residues" evidence="1">
    <location>
        <begin position="19"/>
        <end position="37"/>
    </location>
</feature>
<accession>A0A1C3XEX2</accession>
<feature type="region of interest" description="Disordered" evidence="1">
    <location>
        <begin position="57"/>
        <end position="86"/>
    </location>
</feature>
<sequence length="86" mass="9710">MGLKRRRIKQTNSLQDRLAQSEEHMRKRAHAEPIDAEKNELLKKVRNAEQTVDIERQLRQPHSGGCTPASQKASGPTPEAFCQCSS</sequence>
<name>A0A1C3XEX2_9BRAD</name>